<proteinExistence type="predicted"/>
<keyword evidence="1" id="KW-1133">Transmembrane helix</keyword>
<gene>
    <name evidence="2" type="ORF">TSUD_211640</name>
</gene>
<evidence type="ECO:0000313" key="3">
    <source>
        <dbReference type="Proteomes" id="UP000242715"/>
    </source>
</evidence>
<reference evidence="3" key="1">
    <citation type="journal article" date="2017" name="Front. Plant Sci.">
        <title>Climate Clever Clovers: New Paradigm to Reduce the Environmental Footprint of Ruminants by Breeding Low Methanogenic Forages Utilizing Haplotype Variation.</title>
        <authorList>
            <person name="Kaur P."/>
            <person name="Appels R."/>
            <person name="Bayer P.E."/>
            <person name="Keeble-Gagnere G."/>
            <person name="Wang J."/>
            <person name="Hirakawa H."/>
            <person name="Shirasawa K."/>
            <person name="Vercoe P."/>
            <person name="Stefanova K."/>
            <person name="Durmic Z."/>
            <person name="Nichols P."/>
            <person name="Revell C."/>
            <person name="Isobe S.N."/>
            <person name="Edwards D."/>
            <person name="Erskine W."/>
        </authorList>
    </citation>
    <scope>NUCLEOTIDE SEQUENCE [LARGE SCALE GENOMIC DNA]</scope>
    <source>
        <strain evidence="3">cv. Daliak</strain>
    </source>
</reference>
<protein>
    <submittedName>
        <fullName evidence="2">Uncharacterized protein</fullName>
    </submittedName>
</protein>
<dbReference type="AlphaFoldDB" id="A0A2Z6NJB3"/>
<evidence type="ECO:0000313" key="2">
    <source>
        <dbReference type="EMBL" id="GAU36025.1"/>
    </source>
</evidence>
<name>A0A2Z6NJB3_TRISU</name>
<feature type="transmembrane region" description="Helical" evidence="1">
    <location>
        <begin position="65"/>
        <end position="87"/>
    </location>
</feature>
<keyword evidence="1" id="KW-0472">Membrane</keyword>
<evidence type="ECO:0000256" key="1">
    <source>
        <dbReference type="SAM" id="Phobius"/>
    </source>
</evidence>
<sequence>MCRGAHGVLARASLSGRNKSLLDLPCNPSMSGFGPDQLDVSQVNFYELDNGFNTAQCTRAVAEPLLFLSFVVVSPFECGVVLIFVFGTTLFDFPSCCGILQFILKDLHQTIADSINDLCVNVADPEA</sequence>
<accession>A0A2Z6NJB3</accession>
<dbReference type="EMBL" id="DF973613">
    <property type="protein sequence ID" value="GAU36025.1"/>
    <property type="molecule type" value="Genomic_DNA"/>
</dbReference>
<organism evidence="2 3">
    <name type="scientific">Trifolium subterraneum</name>
    <name type="common">Subterranean clover</name>
    <dbReference type="NCBI Taxonomy" id="3900"/>
    <lineage>
        <taxon>Eukaryota</taxon>
        <taxon>Viridiplantae</taxon>
        <taxon>Streptophyta</taxon>
        <taxon>Embryophyta</taxon>
        <taxon>Tracheophyta</taxon>
        <taxon>Spermatophyta</taxon>
        <taxon>Magnoliopsida</taxon>
        <taxon>eudicotyledons</taxon>
        <taxon>Gunneridae</taxon>
        <taxon>Pentapetalae</taxon>
        <taxon>rosids</taxon>
        <taxon>fabids</taxon>
        <taxon>Fabales</taxon>
        <taxon>Fabaceae</taxon>
        <taxon>Papilionoideae</taxon>
        <taxon>50 kb inversion clade</taxon>
        <taxon>NPAAA clade</taxon>
        <taxon>Hologalegina</taxon>
        <taxon>IRL clade</taxon>
        <taxon>Trifolieae</taxon>
        <taxon>Trifolium</taxon>
    </lineage>
</organism>
<dbReference type="Proteomes" id="UP000242715">
    <property type="component" value="Unassembled WGS sequence"/>
</dbReference>
<keyword evidence="3" id="KW-1185">Reference proteome</keyword>
<keyword evidence="1" id="KW-0812">Transmembrane</keyword>